<dbReference type="Gene3D" id="2.60.120.200">
    <property type="match status" value="1"/>
</dbReference>
<dbReference type="PANTHER" id="PTHR40124:SF1">
    <property type="entry name" value="DISAGGREGATASE RELATED REPEAT PROTEIN"/>
    <property type="match status" value="1"/>
</dbReference>
<evidence type="ECO:0000256" key="1">
    <source>
        <dbReference type="SAM" id="SignalP"/>
    </source>
</evidence>
<accession>W4K454</accession>
<keyword evidence="1" id="KW-0732">Signal</keyword>
<protein>
    <submittedName>
        <fullName evidence="3">Polysaccharide lyase family 14 protein</fullName>
    </submittedName>
</protein>
<reference evidence="3 4" key="1">
    <citation type="journal article" date="2012" name="New Phytol.">
        <title>Insight into trade-off between wood decay and parasitism from the genome of a fungal forest pathogen.</title>
        <authorList>
            <person name="Olson A."/>
            <person name="Aerts A."/>
            <person name="Asiegbu F."/>
            <person name="Belbahri L."/>
            <person name="Bouzid O."/>
            <person name="Broberg A."/>
            <person name="Canback B."/>
            <person name="Coutinho P.M."/>
            <person name="Cullen D."/>
            <person name="Dalman K."/>
            <person name="Deflorio G."/>
            <person name="van Diepen L.T."/>
            <person name="Dunand C."/>
            <person name="Duplessis S."/>
            <person name="Durling M."/>
            <person name="Gonthier P."/>
            <person name="Grimwood J."/>
            <person name="Fossdal C.G."/>
            <person name="Hansson D."/>
            <person name="Henrissat B."/>
            <person name="Hietala A."/>
            <person name="Himmelstrand K."/>
            <person name="Hoffmeister D."/>
            <person name="Hogberg N."/>
            <person name="James T.Y."/>
            <person name="Karlsson M."/>
            <person name="Kohler A."/>
            <person name="Kues U."/>
            <person name="Lee Y.H."/>
            <person name="Lin Y.C."/>
            <person name="Lind M."/>
            <person name="Lindquist E."/>
            <person name="Lombard V."/>
            <person name="Lucas S."/>
            <person name="Lunden K."/>
            <person name="Morin E."/>
            <person name="Murat C."/>
            <person name="Park J."/>
            <person name="Raffaello T."/>
            <person name="Rouze P."/>
            <person name="Salamov A."/>
            <person name="Schmutz J."/>
            <person name="Solheim H."/>
            <person name="Stahlberg J."/>
            <person name="Velez H."/>
            <person name="de Vries R.P."/>
            <person name="Wiebenga A."/>
            <person name="Woodward S."/>
            <person name="Yakovlev I."/>
            <person name="Garbelotto M."/>
            <person name="Martin F."/>
            <person name="Grigoriev I.V."/>
            <person name="Stenlid J."/>
        </authorList>
    </citation>
    <scope>NUCLEOTIDE SEQUENCE [LARGE SCALE GENOMIC DNA]</scope>
    <source>
        <strain evidence="3 4">TC 32-1</strain>
    </source>
</reference>
<dbReference type="EMBL" id="KI925459">
    <property type="protein sequence ID" value="ETW80623.1"/>
    <property type="molecule type" value="Genomic_DNA"/>
</dbReference>
<dbReference type="OrthoDB" id="2395160at2759"/>
<sequence length="361" mass="37343">MISLLASCSLLCLLPARQAYAQVVPATSAASQYSLATSTSIPFPTATLANTDTQSFLVANWGLSKGKIQNGAADLAFVADPFPNNPVPTASTGTNASAPVLRVTYPKGSFKDDNSGGAQMYALWNASSSAAGSTGAAFRSMMLSYEVAFDAGFDWVKGGKLPGIRGGPDPNGCSGGHQPNGSDCFSTRLMWRKDGAGEVYAYILRPNSICSSANLTCNDDFGVSISRGSFSFASGQWNRVTLLVRLNSPVNVANGQVTVYYNDIEVLSQDNLQIRSSDVVTAGGLYFSTFFGGSDASWAATNDTHTYFRNMQLWGSSAPSDLAGATVSGARAARAGAAVHWALCVAAGGALLVAGAGAGVL</sequence>
<dbReference type="AlphaFoldDB" id="W4K454"/>
<dbReference type="RefSeq" id="XP_009546965.1">
    <property type="nucleotide sequence ID" value="XM_009548670.1"/>
</dbReference>
<evidence type="ECO:0000313" key="3">
    <source>
        <dbReference type="EMBL" id="ETW80623.1"/>
    </source>
</evidence>
<feature type="signal peptide" evidence="1">
    <location>
        <begin position="1"/>
        <end position="21"/>
    </location>
</feature>
<keyword evidence="3" id="KW-0456">Lyase</keyword>
<gene>
    <name evidence="3" type="ORF">HETIRDRAFT_61713</name>
</gene>
<keyword evidence="4" id="KW-1185">Reference proteome</keyword>
<dbReference type="InterPro" id="IPR048958">
    <property type="entry name" value="Polysacc_lyase_14"/>
</dbReference>
<dbReference type="Proteomes" id="UP000030671">
    <property type="component" value="Unassembled WGS sequence"/>
</dbReference>
<dbReference type="Pfam" id="PF21294">
    <property type="entry name" value="Polysacc_lyase_14"/>
    <property type="match status" value="1"/>
</dbReference>
<organism evidence="3 4">
    <name type="scientific">Heterobasidion irregulare (strain TC 32-1)</name>
    <dbReference type="NCBI Taxonomy" id="747525"/>
    <lineage>
        <taxon>Eukaryota</taxon>
        <taxon>Fungi</taxon>
        <taxon>Dikarya</taxon>
        <taxon>Basidiomycota</taxon>
        <taxon>Agaricomycotina</taxon>
        <taxon>Agaricomycetes</taxon>
        <taxon>Russulales</taxon>
        <taxon>Bondarzewiaceae</taxon>
        <taxon>Heterobasidion</taxon>
        <taxon>Heterobasidion annosum species complex</taxon>
    </lineage>
</organism>
<evidence type="ECO:0000259" key="2">
    <source>
        <dbReference type="Pfam" id="PF21294"/>
    </source>
</evidence>
<dbReference type="GO" id="GO:0016829">
    <property type="term" value="F:lyase activity"/>
    <property type="evidence" value="ECO:0007669"/>
    <property type="project" value="UniProtKB-KW"/>
</dbReference>
<dbReference type="GeneID" id="20678567"/>
<dbReference type="KEGG" id="hir:HETIRDRAFT_61713"/>
<feature type="domain" description="Polysaccharide lyase 14" evidence="2">
    <location>
        <begin position="95"/>
        <end position="311"/>
    </location>
</feature>
<evidence type="ECO:0000313" key="4">
    <source>
        <dbReference type="Proteomes" id="UP000030671"/>
    </source>
</evidence>
<dbReference type="PANTHER" id="PTHR40124">
    <property type="match status" value="1"/>
</dbReference>
<feature type="chain" id="PRO_5004845154" evidence="1">
    <location>
        <begin position="22"/>
        <end position="361"/>
    </location>
</feature>
<dbReference type="InParanoid" id="W4K454"/>
<proteinExistence type="predicted"/>
<dbReference type="HOGENOM" id="CLU_049744_2_0_1"/>
<name>W4K454_HETIT</name>
<dbReference type="eggNOG" id="ENOG502S275">
    <property type="taxonomic scope" value="Eukaryota"/>
</dbReference>